<gene>
    <name evidence="3" type="ORF">BDDG_06743</name>
</gene>
<accession>F2TKN5</accession>
<keyword evidence="2" id="KW-1133">Transmembrane helix</keyword>
<proteinExistence type="predicted"/>
<name>F2TKN5_AJEDA</name>
<dbReference type="InterPro" id="IPR019433">
    <property type="entry name" value="GPI_ManTrfase_II_coact_Pga1"/>
</dbReference>
<dbReference type="PANTHER" id="PTHR28022">
    <property type="entry name" value="GPI MANNOSYLTRANSFERASE 2 SUBUNIT PGA1"/>
    <property type="match status" value="1"/>
</dbReference>
<feature type="transmembrane region" description="Helical" evidence="2">
    <location>
        <begin position="322"/>
        <end position="347"/>
    </location>
</feature>
<dbReference type="AlphaFoldDB" id="F2TKN5"/>
<evidence type="ECO:0000313" key="3">
    <source>
        <dbReference type="EMBL" id="EGE83798.1"/>
    </source>
</evidence>
<keyword evidence="2" id="KW-0472">Membrane</keyword>
<organism evidence="3">
    <name type="scientific">Ajellomyces dermatitidis (strain ATCC 18188 / CBS 674.68)</name>
    <name type="common">Blastomyces dermatitidis</name>
    <dbReference type="NCBI Taxonomy" id="653446"/>
    <lineage>
        <taxon>Eukaryota</taxon>
        <taxon>Fungi</taxon>
        <taxon>Dikarya</taxon>
        <taxon>Ascomycota</taxon>
        <taxon>Pezizomycotina</taxon>
        <taxon>Eurotiomycetes</taxon>
        <taxon>Eurotiomycetidae</taxon>
        <taxon>Onygenales</taxon>
        <taxon>Ajellomycetaceae</taxon>
        <taxon>Blastomyces</taxon>
    </lineage>
</organism>
<dbReference type="GO" id="GO:0000030">
    <property type="term" value="F:mannosyltransferase activity"/>
    <property type="evidence" value="ECO:0007669"/>
    <property type="project" value="TreeGrafter"/>
</dbReference>
<dbReference type="OrthoDB" id="3360032at2759"/>
<protein>
    <submittedName>
        <fullName evidence="3">Uncharacterized protein</fullName>
    </submittedName>
</protein>
<evidence type="ECO:0000256" key="1">
    <source>
        <dbReference type="SAM" id="MobiDB-lite"/>
    </source>
</evidence>
<dbReference type="GO" id="GO:0005789">
    <property type="term" value="C:endoplasmic reticulum membrane"/>
    <property type="evidence" value="ECO:0007669"/>
    <property type="project" value="TreeGrafter"/>
</dbReference>
<dbReference type="Proteomes" id="UP000007802">
    <property type="component" value="Unassembled WGS sequence"/>
</dbReference>
<feature type="region of interest" description="Disordered" evidence="1">
    <location>
        <begin position="159"/>
        <end position="188"/>
    </location>
</feature>
<dbReference type="GO" id="GO:0031501">
    <property type="term" value="C:mannosyltransferase complex"/>
    <property type="evidence" value="ECO:0007669"/>
    <property type="project" value="TreeGrafter"/>
</dbReference>
<keyword evidence="2" id="KW-0812">Transmembrane</keyword>
<sequence>MPSLARHHSRSTIHSKAMKPLFCLALLLAGVVFANVEKTIFTAPKPSPLQSYQDLFDDLEIERLSPQAPSIRTYALASFPSEEAPKGFENWFYLDSLKPGQRYEVRVCYLATQPTSFTLTTYTVSEILDSPSLISSLTTFSASHLPTLLERLDKDYRQNQQQHLAADEHPPSNPFALPPKLGHSSRQDASNRASTSALFLQVHAAADYFTVDKGLMENVPPVHVDVILDPYLFHLFPKSLLPTTVYILILAGIAWVISSFVWTGFEGVAGLSKKTKEIGRISLGSVVSRGKRKYESLDGLRRGLMEEREGGGRRRLRRLRGLLLTICSNVHVPLSLFPSAPIIGYVFH</sequence>
<evidence type="ECO:0000256" key="2">
    <source>
        <dbReference type="SAM" id="Phobius"/>
    </source>
</evidence>
<reference evidence="3" key="1">
    <citation type="submission" date="2010-03" db="EMBL/GenBank/DDBJ databases">
        <title>Annotation of Blastomyces dermatitidis strain ATCC 18188.</title>
        <authorList>
            <consortium name="The Broad Institute Genome Sequencing Platform"/>
            <consortium name="Broad Institute Genome Sequencing Center for Infectious Disease."/>
            <person name="Cuomo C."/>
            <person name="Klein B."/>
            <person name="Sullivan T."/>
            <person name="Heitman J."/>
            <person name="Young S."/>
            <person name="Zeng Q."/>
            <person name="Gargeya S."/>
            <person name="Alvarado L."/>
            <person name="Berlin A.M."/>
            <person name="Chapman S.B."/>
            <person name="Chen Z."/>
            <person name="Freedman E."/>
            <person name="Gellesch M."/>
            <person name="Goldberg J."/>
            <person name="Griggs A."/>
            <person name="Gujja S."/>
            <person name="Heilman E."/>
            <person name="Heiman D."/>
            <person name="Howarth C."/>
            <person name="Mehta T."/>
            <person name="Neiman D."/>
            <person name="Pearson M."/>
            <person name="Roberts A."/>
            <person name="Saif S."/>
            <person name="Shea T."/>
            <person name="Shenoy N."/>
            <person name="Sisk P."/>
            <person name="Stolte C."/>
            <person name="Sykes S."/>
            <person name="White J."/>
            <person name="Yandava C."/>
            <person name="Haas B."/>
            <person name="Nusbaum C."/>
            <person name="Birren B."/>
        </authorList>
    </citation>
    <scope>NUCLEOTIDE SEQUENCE [LARGE SCALE GENOMIC DNA]</scope>
    <source>
        <strain evidence="3">ATCC 18188</strain>
    </source>
</reference>
<dbReference type="GO" id="GO:0006506">
    <property type="term" value="P:GPI anchor biosynthetic process"/>
    <property type="evidence" value="ECO:0007669"/>
    <property type="project" value="TreeGrafter"/>
</dbReference>
<dbReference type="HOGENOM" id="CLU_062870_0_0_1"/>
<feature type="transmembrane region" description="Helical" evidence="2">
    <location>
        <begin position="245"/>
        <end position="265"/>
    </location>
</feature>
<dbReference type="EMBL" id="GG749456">
    <property type="protein sequence ID" value="EGE83798.1"/>
    <property type="molecule type" value="Genomic_DNA"/>
</dbReference>
<dbReference type="PANTHER" id="PTHR28022:SF1">
    <property type="entry name" value="GPI MANNOSYLTRANSFERASE 2 SUBUNIT PGA1"/>
    <property type="match status" value="1"/>
</dbReference>